<dbReference type="EMBL" id="CP061173">
    <property type="protein sequence ID" value="QNR70433.1"/>
    <property type="molecule type" value="Genomic_DNA"/>
</dbReference>
<evidence type="ECO:0000313" key="2">
    <source>
        <dbReference type="Proteomes" id="UP000516384"/>
    </source>
</evidence>
<gene>
    <name evidence="1" type="ORF">IAQ67_28365</name>
</gene>
<organism evidence="1 2">
    <name type="scientific">Paenibacillus peoriae</name>
    <dbReference type="NCBI Taxonomy" id="59893"/>
    <lineage>
        <taxon>Bacteria</taxon>
        <taxon>Bacillati</taxon>
        <taxon>Bacillota</taxon>
        <taxon>Bacilli</taxon>
        <taxon>Bacillales</taxon>
        <taxon>Paenibacillaceae</taxon>
        <taxon>Paenibacillus</taxon>
    </lineage>
</organism>
<accession>A0A7H0YH75</accession>
<dbReference type="AlphaFoldDB" id="A0A7H0YH75"/>
<geneLocation type="plasmid" evidence="1 2">
    <name>pPlas1</name>
</geneLocation>
<dbReference type="RefSeq" id="WP_190299740.1">
    <property type="nucleotide sequence ID" value="NZ_CP061173.1"/>
</dbReference>
<keyword evidence="1" id="KW-0614">Plasmid</keyword>
<sequence>MAGNVTGFQRTYTFRANATYSTVGIEQAVKYKSGANGREVEVPEQDNLPAVGVVTYQYEDRDGGSVAVQLDRIAEIPAAEDIAFGEDVIVAAGGKAKRAKGLAAGTKAHVLGEAQNTVTAGQNVQVLIRQKVYEV</sequence>
<reference evidence="1 2" key="1">
    <citation type="submission" date="2020-09" db="EMBL/GenBank/DDBJ databases">
        <title>Characterization of Paenibacillus peoriae strain ZF390 with broad-spectrum antimicrobial activity as a potential biocontrol agent.</title>
        <authorList>
            <person name="Li L."/>
            <person name="Zhao Y."/>
            <person name="Li B."/>
            <person name="Xie X."/>
        </authorList>
    </citation>
    <scope>NUCLEOTIDE SEQUENCE [LARGE SCALE GENOMIC DNA]</scope>
    <source>
        <strain evidence="1 2">ZF390</strain>
        <plasmid evidence="1 2">pPlas1</plasmid>
    </source>
</reference>
<protein>
    <recommendedName>
        <fullName evidence="3">DUF2190 family protein</fullName>
    </recommendedName>
</protein>
<dbReference type="Proteomes" id="UP000516384">
    <property type="component" value="Plasmid pPlas1"/>
</dbReference>
<evidence type="ECO:0008006" key="3">
    <source>
        <dbReference type="Google" id="ProtNLM"/>
    </source>
</evidence>
<name>A0A7H0YH75_9BACL</name>
<evidence type="ECO:0000313" key="1">
    <source>
        <dbReference type="EMBL" id="QNR70433.1"/>
    </source>
</evidence>
<proteinExistence type="predicted"/>